<dbReference type="PROSITE" id="PS51011">
    <property type="entry name" value="ARID"/>
    <property type="match status" value="1"/>
</dbReference>
<keyword evidence="6" id="KW-1185">Reference proteome</keyword>
<evidence type="ECO:0000259" key="4">
    <source>
        <dbReference type="PROSITE" id="PS51156"/>
    </source>
</evidence>
<feature type="domain" description="ARID" evidence="3">
    <location>
        <begin position="39"/>
        <end position="132"/>
    </location>
</feature>
<dbReference type="InterPro" id="IPR000949">
    <property type="entry name" value="ELM2_dom"/>
</dbReference>
<sequence>MAGWSVIADGSVVDCETKKEEEPDCFSEASKRSVSGLPDKLRCWFDQFLGVFLKEICTRDSLRPLPPMLGNGQRVDLFKLFWAVRKKGGFDCVSDSGVWDFVAGECGLGLSLGGAVKLVYTKYLYLLERLLENKDLEWSLGSSGVDLGKQLMDLQDEFTGLFPEVADRKVKDRAEYLNAEMSPKSLKDSNEVAGVGEKCGGMKKSVDNVGLEWDLGTVEKISNNVAGNVDVMNSMEDAGKLSNNEEVKSEVVESGAGKKLDDDDDNYIDVMIVNPATMEVSSCRKRKRESFCGMLNWIRKIAADPCDPAVGSLPERSKWKSFGKEENWKRVLGAREAMFLKRNADSVAEPFNSQNNQRIMHPSMYDDHLGSSYNLRERQRLEKQLRTMSESGACSFSSPASDMSKSSPGMEDHIEVRVGSKYQAHVPEWTGESSESDSKWLGTRDWPIENPEHRNLIERDPLGKGRQESCGCQMPGSIECVRFHIAEKRLRVKRELGSAFYHWKFNQMGEEVGLPWPTDEEKKFKAIIKANPPSLGKTFWDDIIESFPKKSWRELVSFYFNVYILQRRGYQNRFTPNNIDSDDEDLESGTAINGFGQEEPNSSKSILKSPHKPHGKYR</sequence>
<dbReference type="OMA" id="IEVFTIC"/>
<gene>
    <name evidence="5" type="ORF">RchiOBHm_Chr1g0356691</name>
</gene>
<name>A0A2P6SHP8_ROSCH</name>
<dbReference type="GO" id="GO:0003677">
    <property type="term" value="F:DNA binding"/>
    <property type="evidence" value="ECO:0007669"/>
    <property type="project" value="InterPro"/>
</dbReference>
<dbReference type="InterPro" id="IPR001005">
    <property type="entry name" value="SANT/Myb"/>
</dbReference>
<dbReference type="EMBL" id="PDCK01000039">
    <property type="protein sequence ID" value="PRQ58201.1"/>
    <property type="molecule type" value="Genomic_DNA"/>
</dbReference>
<evidence type="ECO:0000256" key="1">
    <source>
        <dbReference type="ARBA" id="ARBA00023242"/>
    </source>
</evidence>
<protein>
    <submittedName>
        <fullName evidence="5">Putative transcription factor &amp; chromatin remodeling ARID family</fullName>
    </submittedName>
</protein>
<comment type="caution">
    <text evidence="5">The sequence shown here is derived from an EMBL/GenBank/DDBJ whole genome shotgun (WGS) entry which is preliminary data.</text>
</comment>
<feature type="region of interest" description="Disordered" evidence="2">
    <location>
        <begin position="574"/>
        <end position="618"/>
    </location>
</feature>
<evidence type="ECO:0000259" key="3">
    <source>
        <dbReference type="PROSITE" id="PS51011"/>
    </source>
</evidence>
<dbReference type="InterPro" id="IPR036431">
    <property type="entry name" value="ARID_dom_sf"/>
</dbReference>
<dbReference type="SUPFAM" id="SSF46774">
    <property type="entry name" value="ARID-like"/>
    <property type="match status" value="1"/>
</dbReference>
<dbReference type="CDD" id="cd00167">
    <property type="entry name" value="SANT"/>
    <property type="match status" value="1"/>
</dbReference>
<evidence type="ECO:0000256" key="2">
    <source>
        <dbReference type="SAM" id="MobiDB-lite"/>
    </source>
</evidence>
<reference evidence="5 6" key="1">
    <citation type="journal article" date="2018" name="Nat. Genet.">
        <title>The Rosa genome provides new insights in the design of modern roses.</title>
        <authorList>
            <person name="Bendahmane M."/>
        </authorList>
    </citation>
    <scope>NUCLEOTIDE SEQUENCE [LARGE SCALE GENOMIC DNA]</scope>
    <source>
        <strain evidence="6">cv. Old Blush</strain>
    </source>
</reference>
<feature type="region of interest" description="Disordered" evidence="2">
    <location>
        <begin position="389"/>
        <end position="409"/>
    </location>
</feature>
<feature type="compositionally biased region" description="Low complexity" evidence="2">
    <location>
        <begin position="395"/>
        <end position="407"/>
    </location>
</feature>
<dbReference type="InterPro" id="IPR001606">
    <property type="entry name" value="ARID_dom"/>
</dbReference>
<dbReference type="Proteomes" id="UP000238479">
    <property type="component" value="Chromosome 1"/>
</dbReference>
<feature type="compositionally biased region" description="Basic residues" evidence="2">
    <location>
        <begin position="609"/>
        <end position="618"/>
    </location>
</feature>
<evidence type="ECO:0000313" key="5">
    <source>
        <dbReference type="EMBL" id="PRQ58201.1"/>
    </source>
</evidence>
<dbReference type="STRING" id="74649.A0A2P6SHP8"/>
<dbReference type="PROSITE" id="PS51156">
    <property type="entry name" value="ELM2"/>
    <property type="match status" value="1"/>
</dbReference>
<dbReference type="Gene3D" id="1.10.150.60">
    <property type="entry name" value="ARID DNA-binding domain"/>
    <property type="match status" value="1"/>
</dbReference>
<dbReference type="PANTHER" id="PTHR46410">
    <property type="entry name" value="AT-RICH INTERACTIVE DOMAIN-CONTAINING PROTEIN 2"/>
    <property type="match status" value="1"/>
</dbReference>
<evidence type="ECO:0000313" key="6">
    <source>
        <dbReference type="Proteomes" id="UP000238479"/>
    </source>
</evidence>
<dbReference type="AlphaFoldDB" id="A0A2P6SHP8"/>
<dbReference type="SMART" id="SM01189">
    <property type="entry name" value="ELM2"/>
    <property type="match status" value="1"/>
</dbReference>
<organism evidence="5 6">
    <name type="scientific">Rosa chinensis</name>
    <name type="common">China rose</name>
    <dbReference type="NCBI Taxonomy" id="74649"/>
    <lineage>
        <taxon>Eukaryota</taxon>
        <taxon>Viridiplantae</taxon>
        <taxon>Streptophyta</taxon>
        <taxon>Embryophyta</taxon>
        <taxon>Tracheophyta</taxon>
        <taxon>Spermatophyta</taxon>
        <taxon>Magnoliopsida</taxon>
        <taxon>eudicotyledons</taxon>
        <taxon>Gunneridae</taxon>
        <taxon>Pentapetalae</taxon>
        <taxon>rosids</taxon>
        <taxon>fabids</taxon>
        <taxon>Rosales</taxon>
        <taxon>Rosaceae</taxon>
        <taxon>Rosoideae</taxon>
        <taxon>Rosoideae incertae sedis</taxon>
        <taxon>Rosa</taxon>
    </lineage>
</organism>
<feature type="domain" description="ELM2" evidence="4">
    <location>
        <begin position="414"/>
        <end position="458"/>
    </location>
</feature>
<dbReference type="PANTHER" id="PTHR46410:SF23">
    <property type="entry name" value="AT-RICH INTERACTIVE DOMAIN-CONTAINING PROTEIN 1 ISOFORM X1"/>
    <property type="match status" value="1"/>
</dbReference>
<dbReference type="SMART" id="SM00501">
    <property type="entry name" value="BRIGHT"/>
    <property type="match status" value="1"/>
</dbReference>
<dbReference type="SMART" id="SM01014">
    <property type="entry name" value="ARID"/>
    <property type="match status" value="1"/>
</dbReference>
<dbReference type="Pfam" id="PF01388">
    <property type="entry name" value="ARID"/>
    <property type="match status" value="1"/>
</dbReference>
<proteinExistence type="predicted"/>
<accession>A0A2P6SHP8</accession>
<dbReference type="CDD" id="cd16100">
    <property type="entry name" value="ARID"/>
    <property type="match status" value="1"/>
</dbReference>
<keyword evidence="1" id="KW-0539">Nucleus</keyword>
<dbReference type="Gramene" id="PRQ58201">
    <property type="protein sequence ID" value="PRQ58201"/>
    <property type="gene ID" value="RchiOBHm_Chr1g0356691"/>
</dbReference>